<evidence type="ECO:0000256" key="1">
    <source>
        <dbReference type="SAM" id="Phobius"/>
    </source>
</evidence>
<keyword evidence="3" id="KW-1185">Reference proteome</keyword>
<protein>
    <submittedName>
        <fullName evidence="2">Uncharacterized protein</fullName>
    </submittedName>
</protein>
<comment type="caution">
    <text evidence="2">The sequence shown here is derived from an EMBL/GenBank/DDBJ whole genome shotgun (WGS) entry which is preliminary data.</text>
</comment>
<keyword evidence="1" id="KW-0812">Transmembrane</keyword>
<dbReference type="RefSeq" id="XP_025397616.1">
    <property type="nucleotide sequence ID" value="XM_025548851.1"/>
</dbReference>
<dbReference type="AlphaFoldDB" id="A0A317VTI2"/>
<evidence type="ECO:0000313" key="3">
    <source>
        <dbReference type="Proteomes" id="UP000247233"/>
    </source>
</evidence>
<keyword evidence="1" id="KW-1133">Transmembrane helix</keyword>
<feature type="transmembrane region" description="Helical" evidence="1">
    <location>
        <begin position="141"/>
        <end position="164"/>
    </location>
</feature>
<dbReference type="VEuPathDB" id="FungiDB:BO70DRAFT_92935"/>
<organism evidence="2 3">
    <name type="scientific">Aspergillus heteromorphus CBS 117.55</name>
    <dbReference type="NCBI Taxonomy" id="1448321"/>
    <lineage>
        <taxon>Eukaryota</taxon>
        <taxon>Fungi</taxon>
        <taxon>Dikarya</taxon>
        <taxon>Ascomycota</taxon>
        <taxon>Pezizomycotina</taxon>
        <taxon>Eurotiomycetes</taxon>
        <taxon>Eurotiomycetidae</taxon>
        <taxon>Eurotiales</taxon>
        <taxon>Aspergillaceae</taxon>
        <taxon>Aspergillus</taxon>
        <taxon>Aspergillus subgen. Circumdati</taxon>
    </lineage>
</organism>
<name>A0A317VTI2_9EURO</name>
<accession>A0A317VTI2</accession>
<evidence type="ECO:0000313" key="2">
    <source>
        <dbReference type="EMBL" id="PWY76252.1"/>
    </source>
</evidence>
<dbReference type="EMBL" id="MSFL01000020">
    <property type="protein sequence ID" value="PWY76252.1"/>
    <property type="molecule type" value="Genomic_DNA"/>
</dbReference>
<keyword evidence="1" id="KW-0472">Membrane</keyword>
<reference evidence="2 3" key="1">
    <citation type="submission" date="2016-12" db="EMBL/GenBank/DDBJ databases">
        <title>The genomes of Aspergillus section Nigri reveals drivers in fungal speciation.</title>
        <authorList>
            <consortium name="DOE Joint Genome Institute"/>
            <person name="Vesth T.C."/>
            <person name="Nybo J."/>
            <person name="Theobald S."/>
            <person name="Brandl J."/>
            <person name="Frisvad J.C."/>
            <person name="Nielsen K.F."/>
            <person name="Lyhne E.K."/>
            <person name="Kogle M.E."/>
            <person name="Kuo A."/>
            <person name="Riley R."/>
            <person name="Clum A."/>
            <person name="Nolan M."/>
            <person name="Lipzen A."/>
            <person name="Salamov A."/>
            <person name="Henrissat B."/>
            <person name="Wiebenga A."/>
            <person name="De Vries R.P."/>
            <person name="Grigoriev I.V."/>
            <person name="Mortensen U.H."/>
            <person name="Andersen M.R."/>
            <person name="Baker S.E."/>
        </authorList>
    </citation>
    <scope>NUCLEOTIDE SEQUENCE [LARGE SCALE GENOMIC DNA]</scope>
    <source>
        <strain evidence="2 3">CBS 117.55</strain>
    </source>
</reference>
<proteinExistence type="predicted"/>
<dbReference type="Proteomes" id="UP000247233">
    <property type="component" value="Unassembled WGS sequence"/>
</dbReference>
<gene>
    <name evidence="2" type="ORF">BO70DRAFT_92935</name>
</gene>
<dbReference type="GeneID" id="37071088"/>
<sequence>MLITFPTQTQPKPKAQYATLNTQHIVLPPLRGIHHRAGEGSTERFLVLFLLRGNDPRAIRHRRSIDDTIKGLILTALGRTGLGIRILQRVLRRGLLRTRDLPWLRLIRSIWVLKHLGIQDLRPNSSHLRLILRVIRNSKRIFILLLLFFLRFPTLLLIAILLGIRLSPPIRIPHGPDIVCAARSPTILILALDLG</sequence>